<gene>
    <name evidence="1" type="ORF">ACFQIC_19380</name>
</gene>
<dbReference type="Proteomes" id="UP001596410">
    <property type="component" value="Unassembled WGS sequence"/>
</dbReference>
<keyword evidence="2" id="KW-1185">Reference proteome</keyword>
<proteinExistence type="predicted"/>
<evidence type="ECO:0000313" key="1">
    <source>
        <dbReference type="EMBL" id="MFC7063963.1"/>
    </source>
</evidence>
<sequence length="46" mass="5243">MEKDRGSMLATYLVGLAILESNGQTYVRQEIREAMSAIKKELEIKK</sequence>
<protein>
    <submittedName>
        <fullName evidence="1">Uncharacterized protein</fullName>
    </submittedName>
</protein>
<accession>A0ABW2ENV3</accession>
<organism evidence="1 2">
    <name type="scientific">Halobacillus seohaensis</name>
    <dbReference type="NCBI Taxonomy" id="447421"/>
    <lineage>
        <taxon>Bacteria</taxon>
        <taxon>Bacillati</taxon>
        <taxon>Bacillota</taxon>
        <taxon>Bacilli</taxon>
        <taxon>Bacillales</taxon>
        <taxon>Bacillaceae</taxon>
        <taxon>Halobacillus</taxon>
    </lineage>
</organism>
<dbReference type="RefSeq" id="WP_204708412.1">
    <property type="nucleotide sequence ID" value="NZ_JBHSZV010000062.1"/>
</dbReference>
<evidence type="ECO:0000313" key="2">
    <source>
        <dbReference type="Proteomes" id="UP001596410"/>
    </source>
</evidence>
<dbReference type="EMBL" id="JBHSZV010000062">
    <property type="protein sequence ID" value="MFC7063963.1"/>
    <property type="molecule type" value="Genomic_DNA"/>
</dbReference>
<comment type="caution">
    <text evidence="1">The sequence shown here is derived from an EMBL/GenBank/DDBJ whole genome shotgun (WGS) entry which is preliminary data.</text>
</comment>
<reference evidence="2" key="1">
    <citation type="journal article" date="2019" name="Int. J. Syst. Evol. Microbiol.">
        <title>The Global Catalogue of Microorganisms (GCM) 10K type strain sequencing project: providing services to taxonomists for standard genome sequencing and annotation.</title>
        <authorList>
            <consortium name="The Broad Institute Genomics Platform"/>
            <consortium name="The Broad Institute Genome Sequencing Center for Infectious Disease"/>
            <person name="Wu L."/>
            <person name="Ma J."/>
        </authorList>
    </citation>
    <scope>NUCLEOTIDE SEQUENCE [LARGE SCALE GENOMIC DNA]</scope>
    <source>
        <strain evidence="2">CGMCC 4.1621</strain>
    </source>
</reference>
<name>A0ABW2ENV3_9BACI</name>